<dbReference type="EMBL" id="JAVDPW010000010">
    <property type="protein sequence ID" value="MDR6293100.1"/>
    <property type="molecule type" value="Genomic_DNA"/>
</dbReference>
<evidence type="ECO:0000313" key="6">
    <source>
        <dbReference type="EMBL" id="MDR6293100.1"/>
    </source>
</evidence>
<proteinExistence type="predicted"/>
<protein>
    <recommendedName>
        <fullName evidence="3">Glutamine--fructose-6-phosphate aminotransferase [isomerizing]</fullName>
        <ecNumber evidence="2">2.6.1.16</ecNumber>
    </recommendedName>
</protein>
<dbReference type="Gene3D" id="3.40.50.10490">
    <property type="entry name" value="Glucose-6-phosphate isomerase like protein, domain 1"/>
    <property type="match status" value="2"/>
</dbReference>
<evidence type="ECO:0000256" key="5">
    <source>
        <dbReference type="ARBA" id="ARBA00022962"/>
    </source>
</evidence>
<evidence type="ECO:0000256" key="4">
    <source>
        <dbReference type="ARBA" id="ARBA00022576"/>
    </source>
</evidence>
<evidence type="ECO:0000256" key="2">
    <source>
        <dbReference type="ARBA" id="ARBA00012916"/>
    </source>
</evidence>
<dbReference type="EC" id="2.6.1.16" evidence="2"/>
<dbReference type="PANTHER" id="PTHR10937:SF0">
    <property type="entry name" value="GLUTAMINE--FRUCTOSE-6-PHOSPHATE TRANSAMINASE (ISOMERIZING)"/>
    <property type="match status" value="1"/>
</dbReference>
<keyword evidence="5" id="KW-0315">Glutamine amidotransferase</keyword>
<accession>A0ABU1JZV9</accession>
<dbReference type="InterPro" id="IPR046348">
    <property type="entry name" value="SIS_dom_sf"/>
</dbReference>
<reference evidence="6 7" key="1">
    <citation type="submission" date="2023-07" db="EMBL/GenBank/DDBJ databases">
        <title>Sorghum-associated microbial communities from plants grown in Nebraska, USA.</title>
        <authorList>
            <person name="Schachtman D."/>
        </authorList>
    </citation>
    <scope>NUCLEOTIDE SEQUENCE [LARGE SCALE GENOMIC DNA]</scope>
    <source>
        <strain evidence="6 7">584</strain>
    </source>
</reference>
<dbReference type="SUPFAM" id="SSF53697">
    <property type="entry name" value="SIS domain"/>
    <property type="match status" value="1"/>
</dbReference>
<dbReference type="Proteomes" id="UP001262410">
    <property type="component" value="Unassembled WGS sequence"/>
</dbReference>
<evidence type="ECO:0000313" key="7">
    <source>
        <dbReference type="Proteomes" id="UP001262410"/>
    </source>
</evidence>
<dbReference type="PANTHER" id="PTHR10937">
    <property type="entry name" value="GLUCOSAMINE--FRUCTOSE-6-PHOSPHATE AMINOTRANSFERASE, ISOMERIZING"/>
    <property type="match status" value="1"/>
</dbReference>
<evidence type="ECO:0000256" key="3">
    <source>
        <dbReference type="ARBA" id="ARBA00016090"/>
    </source>
</evidence>
<sequence>MAAIDLPSVDPFVAPILYAVPVQLLAYHTAVAKGTDVDQPRNLAKSVTVE</sequence>
<evidence type="ECO:0000256" key="1">
    <source>
        <dbReference type="ARBA" id="ARBA00001031"/>
    </source>
</evidence>
<keyword evidence="4" id="KW-0808">Transferase</keyword>
<keyword evidence="7" id="KW-1185">Reference proteome</keyword>
<comment type="catalytic activity">
    <reaction evidence="1">
        <text>D-fructose 6-phosphate + L-glutamine = D-glucosamine 6-phosphate + L-glutamate</text>
        <dbReference type="Rhea" id="RHEA:13237"/>
        <dbReference type="ChEBI" id="CHEBI:29985"/>
        <dbReference type="ChEBI" id="CHEBI:58359"/>
        <dbReference type="ChEBI" id="CHEBI:58725"/>
        <dbReference type="ChEBI" id="CHEBI:61527"/>
        <dbReference type="EC" id="2.6.1.16"/>
    </reaction>
</comment>
<keyword evidence="4" id="KW-0032">Aminotransferase</keyword>
<name>A0ABU1JZV9_9PROT</name>
<organism evidence="6 7">
    <name type="scientific">Inquilinus ginsengisoli</name>
    <dbReference type="NCBI Taxonomy" id="363840"/>
    <lineage>
        <taxon>Bacteria</taxon>
        <taxon>Pseudomonadati</taxon>
        <taxon>Pseudomonadota</taxon>
        <taxon>Alphaproteobacteria</taxon>
        <taxon>Rhodospirillales</taxon>
        <taxon>Rhodospirillaceae</taxon>
        <taxon>Inquilinus</taxon>
    </lineage>
</organism>
<gene>
    <name evidence="6" type="ORF">E9232_005645</name>
</gene>
<comment type="caution">
    <text evidence="6">The sequence shown here is derived from an EMBL/GenBank/DDBJ whole genome shotgun (WGS) entry which is preliminary data.</text>
</comment>